<evidence type="ECO:0000256" key="1">
    <source>
        <dbReference type="SAM" id="MobiDB-lite"/>
    </source>
</evidence>
<evidence type="ECO:0000259" key="2">
    <source>
        <dbReference type="Pfam" id="PF22936"/>
    </source>
</evidence>
<dbReference type="OrthoDB" id="3251181at2759"/>
<comment type="caution">
    <text evidence="3">The sequence shown here is derived from an EMBL/GenBank/DDBJ whole genome shotgun (WGS) entry which is preliminary data.</text>
</comment>
<dbReference type="InterPro" id="IPR054722">
    <property type="entry name" value="PolX-like_BBD"/>
</dbReference>
<dbReference type="Proteomes" id="UP000559256">
    <property type="component" value="Unassembled WGS sequence"/>
</dbReference>
<organism evidence="3 4">
    <name type="scientific">Tetrapyrgos nigripes</name>
    <dbReference type="NCBI Taxonomy" id="182062"/>
    <lineage>
        <taxon>Eukaryota</taxon>
        <taxon>Fungi</taxon>
        <taxon>Dikarya</taxon>
        <taxon>Basidiomycota</taxon>
        <taxon>Agaricomycotina</taxon>
        <taxon>Agaricomycetes</taxon>
        <taxon>Agaricomycetidae</taxon>
        <taxon>Agaricales</taxon>
        <taxon>Marasmiineae</taxon>
        <taxon>Marasmiaceae</taxon>
        <taxon>Tetrapyrgos</taxon>
    </lineage>
</organism>
<feature type="domain" description="Retrovirus-related Pol polyprotein from transposon TNT 1-94-like beta-barrel" evidence="2">
    <location>
        <begin position="130"/>
        <end position="209"/>
    </location>
</feature>
<gene>
    <name evidence="3" type="ORF">D9758_016552</name>
</gene>
<dbReference type="AlphaFoldDB" id="A0A8H5FJD2"/>
<reference evidence="3 4" key="1">
    <citation type="journal article" date="2020" name="ISME J.">
        <title>Uncovering the hidden diversity of litter-decomposition mechanisms in mushroom-forming fungi.</title>
        <authorList>
            <person name="Floudas D."/>
            <person name="Bentzer J."/>
            <person name="Ahren D."/>
            <person name="Johansson T."/>
            <person name="Persson P."/>
            <person name="Tunlid A."/>
        </authorList>
    </citation>
    <scope>NUCLEOTIDE SEQUENCE [LARGE SCALE GENOMIC DNA]</scope>
    <source>
        <strain evidence="3 4">CBS 291.85</strain>
    </source>
</reference>
<evidence type="ECO:0000313" key="4">
    <source>
        <dbReference type="Proteomes" id="UP000559256"/>
    </source>
</evidence>
<feature type="region of interest" description="Disordered" evidence="1">
    <location>
        <begin position="77"/>
        <end position="107"/>
    </location>
</feature>
<keyword evidence="4" id="KW-1185">Reference proteome</keyword>
<name>A0A8H5FJD2_9AGAR</name>
<feature type="region of interest" description="Disordered" evidence="1">
    <location>
        <begin position="277"/>
        <end position="301"/>
    </location>
</feature>
<feature type="compositionally biased region" description="Low complexity" evidence="1">
    <location>
        <begin position="279"/>
        <end position="291"/>
    </location>
</feature>
<proteinExistence type="predicted"/>
<feature type="compositionally biased region" description="Acidic residues" evidence="1">
    <location>
        <begin position="81"/>
        <end position="104"/>
    </location>
</feature>
<dbReference type="EMBL" id="JAACJM010000195">
    <property type="protein sequence ID" value="KAF5338548.1"/>
    <property type="molecule type" value="Genomic_DNA"/>
</dbReference>
<protein>
    <recommendedName>
        <fullName evidence="2">Retrovirus-related Pol polyprotein from transposon TNT 1-94-like beta-barrel domain-containing protein</fullName>
    </recommendedName>
</protein>
<dbReference type="Pfam" id="PF22936">
    <property type="entry name" value="Pol_BBD"/>
    <property type="match status" value="1"/>
</dbReference>
<accession>A0A8H5FJD2</accession>
<sequence>MVEDIDYVYMAESTQASDNDWSNDEDDEILVRLSPLFLNGRLPSEEKISSSVDSVDMEKELLTSEELENVECRAEKFGYEVSDDGDDDSVEENESDEEDSEEWFEPQGTTIDGKDIYIYISGWSPRQAIILDSRCTYHMTPDISLFDSSPRPYRPKSFRSANRGTFSAKSKGESTIRTDERSIPVKNVLYVPELANTLVSIEELDDASYTVIFGGGQFTFIQMSIRSLKGVYVLVSGRIQSKARGTGSIGRILDSGPLPEEILTLQPSRYVQDLLKGAGTTTGTGRTRGSSYGSGDGGYRDVGTEELGRGEAVEGLVEMGKGDSRRDGRSHVARYKARLGSLSNNETYAPVALSSIRTSLALGARWLTSRVHISIIGHVLRSVMEGLNRMTVTKDGVEVERDESKVWGEKLLCVFELLTRRDRLRLLQRPLSPLSKSNVKYPPSPFENPTLLDATWVDDFYCDGGKCGYDNGGVE</sequence>
<evidence type="ECO:0000313" key="3">
    <source>
        <dbReference type="EMBL" id="KAF5338548.1"/>
    </source>
</evidence>